<organism evidence="3">
    <name type="scientific">Alexandrium monilatum</name>
    <dbReference type="NCBI Taxonomy" id="311494"/>
    <lineage>
        <taxon>Eukaryota</taxon>
        <taxon>Sar</taxon>
        <taxon>Alveolata</taxon>
        <taxon>Dinophyceae</taxon>
        <taxon>Gonyaulacales</taxon>
        <taxon>Pyrocystaceae</taxon>
        <taxon>Alexandrium</taxon>
    </lineage>
</organism>
<accession>A0A6T1JI29</accession>
<dbReference type="EMBL" id="HBNR01060269">
    <property type="protein sequence ID" value="CAE4629037.1"/>
    <property type="molecule type" value="Transcribed_RNA"/>
</dbReference>
<evidence type="ECO:0000313" key="2">
    <source>
        <dbReference type="EMBL" id="CAE4629037.1"/>
    </source>
</evidence>
<reference evidence="3" key="1">
    <citation type="submission" date="2021-01" db="EMBL/GenBank/DDBJ databases">
        <authorList>
            <person name="Corre E."/>
            <person name="Pelletier E."/>
            <person name="Niang G."/>
            <person name="Scheremetjew M."/>
            <person name="Finn R."/>
            <person name="Kale V."/>
            <person name="Holt S."/>
            <person name="Cochrane G."/>
            <person name="Meng A."/>
            <person name="Brown T."/>
            <person name="Cohen L."/>
        </authorList>
    </citation>
    <scope>NUCLEOTIDE SEQUENCE</scope>
    <source>
        <strain evidence="3">CCMP3105</strain>
    </source>
</reference>
<feature type="region of interest" description="Disordered" evidence="1">
    <location>
        <begin position="140"/>
        <end position="173"/>
    </location>
</feature>
<sequence length="312" mass="33969">MAGATERQMAADAVLAEIRRLRLENWQLRGELRRELSQEACVGRLHCQHMAASSQQRSEADASAGAPPSTESPPPPPAQGAGGRSRPDTEGLQAALSEAEDKSRRLREEVASLQSALREPQDLRALREEVGRMRQLLAQPEEAWRAGGTALTEEEPGEEIPGERPQGGSEGGRGVLLAEVSFEMLATIGEAELAEEKKALQREVRRLQGELDNSSGSPRTAPTAQPGPTALADVPSLRQHRRLQHVDAIAQRLHEEFQLRAAPKQPPAEPPGDAADGAPELAKEVAVDLRSQMLEQKIRAFSRRFALVRDLC</sequence>
<evidence type="ECO:0000256" key="1">
    <source>
        <dbReference type="SAM" id="MobiDB-lite"/>
    </source>
</evidence>
<dbReference type="AlphaFoldDB" id="A0A6T1JI29"/>
<feature type="region of interest" description="Disordered" evidence="1">
    <location>
        <begin position="204"/>
        <end position="233"/>
    </location>
</feature>
<feature type="region of interest" description="Disordered" evidence="1">
    <location>
        <begin position="49"/>
        <end position="107"/>
    </location>
</feature>
<feature type="compositionally biased region" description="Polar residues" evidence="1">
    <location>
        <begin position="211"/>
        <end position="223"/>
    </location>
</feature>
<proteinExistence type="predicted"/>
<feature type="region of interest" description="Disordered" evidence="1">
    <location>
        <begin position="259"/>
        <end position="281"/>
    </location>
</feature>
<evidence type="ECO:0000313" key="3">
    <source>
        <dbReference type="EMBL" id="CAE4629039.1"/>
    </source>
</evidence>
<gene>
    <name evidence="2" type="ORF">AMON00008_LOCUS42401</name>
    <name evidence="3" type="ORF">AMON00008_LOCUS42402</name>
</gene>
<dbReference type="EMBL" id="HBNR01060270">
    <property type="protein sequence ID" value="CAE4629039.1"/>
    <property type="molecule type" value="Transcribed_RNA"/>
</dbReference>
<name>A0A6T1JI29_9DINO</name>
<protein>
    <submittedName>
        <fullName evidence="3">Uncharacterized protein</fullName>
    </submittedName>
</protein>
<feature type="compositionally biased region" description="Low complexity" evidence="1">
    <location>
        <begin position="271"/>
        <end position="280"/>
    </location>
</feature>